<dbReference type="Gene3D" id="3.40.50.300">
    <property type="entry name" value="P-loop containing nucleotide triphosphate hydrolases"/>
    <property type="match status" value="1"/>
</dbReference>
<keyword evidence="2" id="KW-1185">Reference proteome</keyword>
<feature type="domain" description="Septin-type G" evidence="1">
    <location>
        <begin position="40"/>
        <end position="209"/>
    </location>
</feature>
<evidence type="ECO:0000259" key="1">
    <source>
        <dbReference type="Pfam" id="PF00735"/>
    </source>
</evidence>
<dbReference type="InterPro" id="IPR027417">
    <property type="entry name" value="P-loop_NTPase"/>
</dbReference>
<dbReference type="SUPFAM" id="SSF52540">
    <property type="entry name" value="P-loop containing nucleoside triphosphate hydrolases"/>
    <property type="match status" value="1"/>
</dbReference>
<evidence type="ECO:0000313" key="3">
    <source>
        <dbReference type="RefSeq" id="XP_006824036.1"/>
    </source>
</evidence>
<dbReference type="GeneID" id="102804573"/>
<sequence>MSLQKMRQELISYKTGSFLKAEFGENAFDAAEQGEMEKMKIRIGLFGFTGSGKSSFVNSVSKSLLDDNHGRAVVQSTGAEGTIILEEFFYEYKFRMIDTRGFMDLERCEESELFRILYGQLEDGENIVREGEVISTNKMKKTPLCSQLHVVMWFVKSTDPRLTQQIYNAKNAFVRSHLFDLGVTIIPVVTFADCITKSRDLVKTHAMNTGDGRQQPHFITNFLPELSTDYDESNQRAVLQLVKKAIQLGEESLRARQMKRFVF</sequence>
<accession>A0ABM0MVJ5</accession>
<proteinExistence type="predicted"/>
<evidence type="ECO:0000313" key="2">
    <source>
        <dbReference type="Proteomes" id="UP000694865"/>
    </source>
</evidence>
<protein>
    <submittedName>
        <fullName evidence="3">Uncharacterized protein LOC102804573</fullName>
    </submittedName>
</protein>
<organism evidence="2 3">
    <name type="scientific">Saccoglossus kowalevskii</name>
    <name type="common">Acorn worm</name>
    <dbReference type="NCBI Taxonomy" id="10224"/>
    <lineage>
        <taxon>Eukaryota</taxon>
        <taxon>Metazoa</taxon>
        <taxon>Hemichordata</taxon>
        <taxon>Enteropneusta</taxon>
        <taxon>Harrimaniidae</taxon>
        <taxon>Saccoglossus</taxon>
    </lineage>
</organism>
<gene>
    <name evidence="3" type="primary">LOC102804573</name>
</gene>
<dbReference type="RefSeq" id="XP_006824036.1">
    <property type="nucleotide sequence ID" value="XM_006823973.1"/>
</dbReference>
<dbReference type="PANTHER" id="PTHR14241">
    <property type="entry name" value="INTERFERON-INDUCED PROTEIN 44"/>
    <property type="match status" value="1"/>
</dbReference>
<dbReference type="Proteomes" id="UP000694865">
    <property type="component" value="Unplaced"/>
</dbReference>
<dbReference type="Pfam" id="PF00735">
    <property type="entry name" value="Septin"/>
    <property type="match status" value="1"/>
</dbReference>
<reference evidence="3" key="1">
    <citation type="submission" date="2025-08" db="UniProtKB">
        <authorList>
            <consortium name="RefSeq"/>
        </authorList>
    </citation>
    <scope>IDENTIFICATION</scope>
    <source>
        <tissue evidence="3">Testes</tissue>
    </source>
</reference>
<name>A0ABM0MVJ5_SACKO</name>
<dbReference type="PANTHER" id="PTHR14241:SF32">
    <property type="entry name" value="VWFA DOMAIN-CONTAINING PROTEIN-RELATED"/>
    <property type="match status" value="1"/>
</dbReference>
<dbReference type="CDD" id="cd00882">
    <property type="entry name" value="Ras_like_GTPase"/>
    <property type="match status" value="1"/>
</dbReference>
<dbReference type="InterPro" id="IPR030379">
    <property type="entry name" value="G_SEPTIN_dom"/>
</dbReference>